<name>A0A9X4KHC1_9BACL</name>
<gene>
    <name evidence="1" type="ORF">OMP38_14855</name>
</gene>
<evidence type="ECO:0000313" key="2">
    <source>
        <dbReference type="Proteomes" id="UP001153387"/>
    </source>
</evidence>
<dbReference type="AlphaFoldDB" id="A0A9X4KHC1"/>
<proteinExistence type="predicted"/>
<reference evidence="1 2" key="1">
    <citation type="submission" date="2022-10" db="EMBL/GenBank/DDBJ databases">
        <title>Comparative genomic analysis of Cohnella hashimotonis sp. nov., isolated from the International Space Station.</title>
        <authorList>
            <person name="Simpson A."/>
            <person name="Venkateswaran K."/>
        </authorList>
    </citation>
    <scope>NUCLEOTIDE SEQUENCE [LARGE SCALE GENOMIC DNA]</scope>
    <source>
        <strain evidence="1 2">DSM 18997</strain>
    </source>
</reference>
<dbReference type="EMBL" id="JAPDHZ010000003">
    <property type="protein sequence ID" value="MDG0791995.1"/>
    <property type="molecule type" value="Genomic_DNA"/>
</dbReference>
<dbReference type="RefSeq" id="WP_277565829.1">
    <property type="nucleotide sequence ID" value="NZ_JAPDHZ010000003.1"/>
</dbReference>
<protein>
    <submittedName>
        <fullName evidence="1">Uncharacterized protein</fullName>
    </submittedName>
</protein>
<dbReference type="Proteomes" id="UP001153387">
    <property type="component" value="Unassembled WGS sequence"/>
</dbReference>
<keyword evidence="2" id="KW-1185">Reference proteome</keyword>
<accession>A0A9X4KHC1</accession>
<evidence type="ECO:0000313" key="1">
    <source>
        <dbReference type="EMBL" id="MDG0791995.1"/>
    </source>
</evidence>
<sequence>MMTVKYRIECFECDIVVRQKDEAHTLSIQSRKTPLGNGNRLAEYASEQEAVHAADQLCQSYTIAREFGYHLSGGEFVRDGVPSIEVVSLLNQELDASDLKSLLNREAIKHGIQQTG</sequence>
<organism evidence="1 2">
    <name type="scientific">Cohnella ginsengisoli</name>
    <dbReference type="NCBI Taxonomy" id="425004"/>
    <lineage>
        <taxon>Bacteria</taxon>
        <taxon>Bacillati</taxon>
        <taxon>Bacillota</taxon>
        <taxon>Bacilli</taxon>
        <taxon>Bacillales</taxon>
        <taxon>Paenibacillaceae</taxon>
        <taxon>Cohnella</taxon>
    </lineage>
</organism>
<comment type="caution">
    <text evidence="1">The sequence shown here is derived from an EMBL/GenBank/DDBJ whole genome shotgun (WGS) entry which is preliminary data.</text>
</comment>